<evidence type="ECO:0000256" key="3">
    <source>
        <dbReference type="ARBA" id="ARBA00023163"/>
    </source>
</evidence>
<dbReference type="PROSITE" id="PS50949">
    <property type="entry name" value="HTH_GNTR"/>
    <property type="match status" value="1"/>
</dbReference>
<comment type="caution">
    <text evidence="5">The sequence shown here is derived from an EMBL/GenBank/DDBJ whole genome shotgun (WGS) entry which is preliminary data.</text>
</comment>
<keyword evidence="1" id="KW-0805">Transcription regulation</keyword>
<evidence type="ECO:0000256" key="1">
    <source>
        <dbReference type="ARBA" id="ARBA00023015"/>
    </source>
</evidence>
<reference evidence="5 6" key="1">
    <citation type="submission" date="2018-05" db="EMBL/GenBank/DDBJ databases">
        <title>Spiribacter halobius sp. nov., a moderately halophilic bacterium isolated from marine solar saltern.</title>
        <authorList>
            <person name="Zheng W.-S."/>
            <person name="Lu D.-C."/>
            <person name="Du Z.-J."/>
        </authorList>
    </citation>
    <scope>NUCLEOTIDE SEQUENCE [LARGE SCALE GENOMIC DNA]</scope>
    <source>
        <strain evidence="5 6">E85</strain>
    </source>
</reference>
<dbReference type="Pfam" id="PF00392">
    <property type="entry name" value="GntR"/>
    <property type="match status" value="1"/>
</dbReference>
<evidence type="ECO:0000313" key="6">
    <source>
        <dbReference type="Proteomes" id="UP000245474"/>
    </source>
</evidence>
<protein>
    <submittedName>
        <fullName evidence="5">FadR family transcriptional regulator</fullName>
    </submittedName>
</protein>
<dbReference type="PRINTS" id="PR00035">
    <property type="entry name" value="HTHGNTR"/>
</dbReference>
<dbReference type="RefSeq" id="WP_109679880.1">
    <property type="nucleotide sequence ID" value="NZ_CP086615.1"/>
</dbReference>
<dbReference type="Pfam" id="PF07729">
    <property type="entry name" value="FCD"/>
    <property type="match status" value="1"/>
</dbReference>
<feature type="domain" description="HTH gntR-type" evidence="4">
    <location>
        <begin position="9"/>
        <end position="76"/>
    </location>
</feature>
<sequence length="238" mass="27194">MDNGNREGDSLFRRLTEEIIAKLKADTHGRVRLPTERDLARQLRVQRHTLRERLAALESLGLIQRVQGSGTYLVLPQSQFVQMYFEVALKLGYISVEELMRAQEMIEREIAYSAALHASTDEVDAMNRYLERTRSAEGEGVVDAHHGFHTALARASHNAVIVLLVDGLASVLRHVLERRVENVRQVPGAEERVRETYGAILSAIRYRDPEEARMAMDEHFRVWRRESAKVTTLHLDEG</sequence>
<gene>
    <name evidence="5" type="ORF">DEM34_16200</name>
</gene>
<dbReference type="Gene3D" id="1.10.10.10">
    <property type="entry name" value="Winged helix-like DNA-binding domain superfamily/Winged helix DNA-binding domain"/>
    <property type="match status" value="1"/>
</dbReference>
<dbReference type="InterPro" id="IPR000524">
    <property type="entry name" value="Tscrpt_reg_HTH_GntR"/>
</dbReference>
<dbReference type="SMART" id="SM00895">
    <property type="entry name" value="FCD"/>
    <property type="match status" value="1"/>
</dbReference>
<dbReference type="SUPFAM" id="SSF46785">
    <property type="entry name" value="Winged helix' DNA-binding domain"/>
    <property type="match status" value="1"/>
</dbReference>
<keyword evidence="6" id="KW-1185">Reference proteome</keyword>
<keyword evidence="2" id="KW-0238">DNA-binding</keyword>
<evidence type="ECO:0000313" key="5">
    <source>
        <dbReference type="EMBL" id="PWG61501.1"/>
    </source>
</evidence>
<dbReference type="Proteomes" id="UP000245474">
    <property type="component" value="Unassembled WGS sequence"/>
</dbReference>
<evidence type="ECO:0000259" key="4">
    <source>
        <dbReference type="PROSITE" id="PS50949"/>
    </source>
</evidence>
<dbReference type="EMBL" id="QFFI01000033">
    <property type="protein sequence ID" value="PWG61501.1"/>
    <property type="molecule type" value="Genomic_DNA"/>
</dbReference>
<accession>A0A2U2MXA8</accession>
<organism evidence="5 6">
    <name type="scientific">Sediminicurvatus halobius</name>
    <dbReference type="NCBI Taxonomy" id="2182432"/>
    <lineage>
        <taxon>Bacteria</taxon>
        <taxon>Pseudomonadati</taxon>
        <taxon>Pseudomonadota</taxon>
        <taxon>Gammaproteobacteria</taxon>
        <taxon>Chromatiales</taxon>
        <taxon>Ectothiorhodospiraceae</taxon>
        <taxon>Sediminicurvatus</taxon>
    </lineage>
</organism>
<dbReference type="GO" id="GO:0003700">
    <property type="term" value="F:DNA-binding transcription factor activity"/>
    <property type="evidence" value="ECO:0007669"/>
    <property type="project" value="InterPro"/>
</dbReference>
<dbReference type="Gene3D" id="1.20.120.530">
    <property type="entry name" value="GntR ligand-binding domain-like"/>
    <property type="match status" value="1"/>
</dbReference>
<evidence type="ECO:0000256" key="2">
    <source>
        <dbReference type="ARBA" id="ARBA00023125"/>
    </source>
</evidence>
<dbReference type="AlphaFoldDB" id="A0A2U2MXA8"/>
<dbReference type="SMART" id="SM00345">
    <property type="entry name" value="HTH_GNTR"/>
    <property type="match status" value="1"/>
</dbReference>
<keyword evidence="3" id="KW-0804">Transcription</keyword>
<dbReference type="InterPro" id="IPR011711">
    <property type="entry name" value="GntR_C"/>
</dbReference>
<dbReference type="OrthoDB" id="5450856at2"/>
<dbReference type="PANTHER" id="PTHR43537">
    <property type="entry name" value="TRANSCRIPTIONAL REGULATOR, GNTR FAMILY"/>
    <property type="match status" value="1"/>
</dbReference>
<name>A0A2U2MXA8_9GAMM</name>
<dbReference type="InterPro" id="IPR008920">
    <property type="entry name" value="TF_FadR/GntR_C"/>
</dbReference>
<proteinExistence type="predicted"/>
<dbReference type="InterPro" id="IPR036390">
    <property type="entry name" value="WH_DNA-bd_sf"/>
</dbReference>
<dbReference type="SUPFAM" id="SSF48008">
    <property type="entry name" value="GntR ligand-binding domain-like"/>
    <property type="match status" value="1"/>
</dbReference>
<dbReference type="InterPro" id="IPR036388">
    <property type="entry name" value="WH-like_DNA-bd_sf"/>
</dbReference>
<dbReference type="PANTHER" id="PTHR43537:SF5">
    <property type="entry name" value="UXU OPERON TRANSCRIPTIONAL REGULATOR"/>
    <property type="match status" value="1"/>
</dbReference>
<dbReference type="GO" id="GO:0003677">
    <property type="term" value="F:DNA binding"/>
    <property type="evidence" value="ECO:0007669"/>
    <property type="project" value="UniProtKB-KW"/>
</dbReference>